<reference evidence="1 2" key="1">
    <citation type="submission" date="2014-04" db="EMBL/GenBank/DDBJ databases">
        <title>Evolutionary Origins and Diversification of the Mycorrhizal Mutualists.</title>
        <authorList>
            <consortium name="DOE Joint Genome Institute"/>
            <consortium name="Mycorrhizal Genomics Consortium"/>
            <person name="Kohler A."/>
            <person name="Kuo A."/>
            <person name="Nagy L.G."/>
            <person name="Floudas D."/>
            <person name="Copeland A."/>
            <person name="Barry K.W."/>
            <person name="Cichocki N."/>
            <person name="Veneault-Fourrey C."/>
            <person name="LaButti K."/>
            <person name="Lindquist E.A."/>
            <person name="Lipzen A."/>
            <person name="Lundell T."/>
            <person name="Morin E."/>
            <person name="Murat C."/>
            <person name="Riley R."/>
            <person name="Ohm R."/>
            <person name="Sun H."/>
            <person name="Tunlid A."/>
            <person name="Henrissat B."/>
            <person name="Grigoriev I.V."/>
            <person name="Hibbett D.S."/>
            <person name="Martin F."/>
        </authorList>
    </citation>
    <scope>NUCLEOTIDE SEQUENCE [LARGE SCALE GENOMIC DNA]</scope>
    <source>
        <strain evidence="1 2">FD-317 M1</strain>
    </source>
</reference>
<organism evidence="1 2">
    <name type="scientific">Collybiopsis luxurians FD-317 M1</name>
    <dbReference type="NCBI Taxonomy" id="944289"/>
    <lineage>
        <taxon>Eukaryota</taxon>
        <taxon>Fungi</taxon>
        <taxon>Dikarya</taxon>
        <taxon>Basidiomycota</taxon>
        <taxon>Agaricomycotina</taxon>
        <taxon>Agaricomycetes</taxon>
        <taxon>Agaricomycetidae</taxon>
        <taxon>Agaricales</taxon>
        <taxon>Marasmiineae</taxon>
        <taxon>Omphalotaceae</taxon>
        <taxon>Collybiopsis</taxon>
        <taxon>Collybiopsis luxurians</taxon>
    </lineage>
</organism>
<dbReference type="AlphaFoldDB" id="A0A0D0AJY3"/>
<accession>A0A0D0AJY3</accession>
<dbReference type="HOGENOM" id="CLU_038374_0_1_1"/>
<evidence type="ECO:0000313" key="1">
    <source>
        <dbReference type="EMBL" id="KIK50485.1"/>
    </source>
</evidence>
<dbReference type="Proteomes" id="UP000053593">
    <property type="component" value="Unassembled WGS sequence"/>
</dbReference>
<sequence length="300" mass="35649">LIVFRRVIIDYMHQYEPDLVRQWARRCLKRRRFWAAGVNDVWCVDQHDKLKIYGLALHTAGVDPFTGKIKWLHVWHTNSNPRLIFRYYLDCIRKDGYIPLVTQSDPGPEIFCLEKGHSFLRQSADPALEGTLQHHYMKEKNNLPLEILWSNLRRNFTPGLENILANPHVNYSPDNTLEYNVFKWVFIPWFQAELDAYVDLINTTKKWAKKHKVLPHGPPDDIDEHPENYNVMNFKVLIDPDADYIQIAEQLYAPPDHPVFQLVPPAFNHWISQYYNQLRCPEITRDNVWNVYEGLLRKFQ</sequence>
<dbReference type="PANTHER" id="PTHR46177:SF1">
    <property type="entry name" value="INTEGRASE CATALYTIC DOMAIN-CONTAINING PROTEIN"/>
    <property type="match status" value="1"/>
</dbReference>
<keyword evidence="2" id="KW-1185">Reference proteome</keyword>
<dbReference type="OrthoDB" id="5946233at2759"/>
<proteinExistence type="predicted"/>
<feature type="non-terminal residue" evidence="1">
    <location>
        <position position="1"/>
    </location>
</feature>
<evidence type="ECO:0000313" key="2">
    <source>
        <dbReference type="Proteomes" id="UP000053593"/>
    </source>
</evidence>
<dbReference type="PANTHER" id="PTHR46177">
    <property type="entry name" value="INTEGRASE CATALYTIC DOMAIN-CONTAINING PROTEIN"/>
    <property type="match status" value="1"/>
</dbReference>
<gene>
    <name evidence="1" type="ORF">GYMLUDRAFT_121157</name>
</gene>
<name>A0A0D0AJY3_9AGAR</name>
<protein>
    <submittedName>
        <fullName evidence="1">Uncharacterized protein</fullName>
    </submittedName>
</protein>
<feature type="non-terminal residue" evidence="1">
    <location>
        <position position="300"/>
    </location>
</feature>
<dbReference type="EMBL" id="KN834900">
    <property type="protein sequence ID" value="KIK50485.1"/>
    <property type="molecule type" value="Genomic_DNA"/>
</dbReference>